<proteinExistence type="inferred from homology"/>
<evidence type="ECO:0000259" key="3">
    <source>
        <dbReference type="SMART" id="SM00093"/>
    </source>
</evidence>
<dbReference type="Gene3D" id="3.30.497.10">
    <property type="entry name" value="Antithrombin, subunit I, domain 2"/>
    <property type="match status" value="1"/>
</dbReference>
<name>A0A0M3JF26_ANISI</name>
<dbReference type="InterPro" id="IPR042185">
    <property type="entry name" value="Serpin_sf_2"/>
</dbReference>
<accession>A0A0M3JF26</accession>
<dbReference type="EMBL" id="UYRR01012512">
    <property type="protein sequence ID" value="VDK26393.1"/>
    <property type="molecule type" value="Genomic_DNA"/>
</dbReference>
<reference evidence="6" key="1">
    <citation type="submission" date="2017-02" db="UniProtKB">
        <authorList>
            <consortium name="WormBaseParasite"/>
        </authorList>
    </citation>
    <scope>IDENTIFICATION</scope>
</reference>
<dbReference type="InterPro" id="IPR000215">
    <property type="entry name" value="Serpin_fam"/>
</dbReference>
<evidence type="ECO:0000313" key="4">
    <source>
        <dbReference type="EMBL" id="VDK26393.1"/>
    </source>
</evidence>
<dbReference type="Gene3D" id="2.30.39.10">
    <property type="entry name" value="Alpha-1-antitrypsin, domain 1"/>
    <property type="match status" value="1"/>
</dbReference>
<dbReference type="GO" id="GO:0005615">
    <property type="term" value="C:extracellular space"/>
    <property type="evidence" value="ECO:0007669"/>
    <property type="project" value="InterPro"/>
</dbReference>
<dbReference type="PANTHER" id="PTHR11461:SF211">
    <property type="entry name" value="GH10112P-RELATED"/>
    <property type="match status" value="1"/>
</dbReference>
<dbReference type="Proteomes" id="UP000267096">
    <property type="component" value="Unassembled WGS sequence"/>
</dbReference>
<organism evidence="6">
    <name type="scientific">Anisakis simplex</name>
    <name type="common">Herring worm</name>
    <dbReference type="NCBI Taxonomy" id="6269"/>
    <lineage>
        <taxon>Eukaryota</taxon>
        <taxon>Metazoa</taxon>
        <taxon>Ecdysozoa</taxon>
        <taxon>Nematoda</taxon>
        <taxon>Chromadorea</taxon>
        <taxon>Rhabditida</taxon>
        <taxon>Spirurina</taxon>
        <taxon>Ascaridomorpha</taxon>
        <taxon>Ascaridoidea</taxon>
        <taxon>Anisakidae</taxon>
        <taxon>Anisakis</taxon>
        <taxon>Anisakis simplex complex</taxon>
    </lineage>
</organism>
<sequence length="164" mass="19117">MFNDLTRMMLVNAIYFNGTWQSQFMDENTKNKTFYQAANSTREVEMMFNKDEFPYYENDKVQVLGLPYKGYQVYMYVFLPKDKYGLEEFEKSLKGEELLKMISETDSRDAMVDLPKFKLEEQFQLVKALEKIGIGEAFGANANFSGISDDPLKISDVIHKAFIE</sequence>
<keyword evidence="5" id="KW-1185">Reference proteome</keyword>
<reference evidence="4 5" key="2">
    <citation type="submission" date="2018-11" db="EMBL/GenBank/DDBJ databases">
        <authorList>
            <consortium name="Pathogen Informatics"/>
        </authorList>
    </citation>
    <scope>NUCLEOTIDE SEQUENCE [LARGE SCALE GENOMIC DNA]</scope>
</reference>
<evidence type="ECO:0000256" key="2">
    <source>
        <dbReference type="RuleBase" id="RU000411"/>
    </source>
</evidence>
<dbReference type="PANTHER" id="PTHR11461">
    <property type="entry name" value="SERINE PROTEASE INHIBITOR, SERPIN"/>
    <property type="match status" value="1"/>
</dbReference>
<dbReference type="InterPro" id="IPR023796">
    <property type="entry name" value="Serpin_dom"/>
</dbReference>
<dbReference type="SUPFAM" id="SSF56574">
    <property type="entry name" value="Serpins"/>
    <property type="match status" value="1"/>
</dbReference>
<evidence type="ECO:0000313" key="6">
    <source>
        <dbReference type="WBParaSite" id="ASIM_0000622601-mRNA-1"/>
    </source>
</evidence>
<dbReference type="WBParaSite" id="ASIM_0000622601-mRNA-1">
    <property type="protein sequence ID" value="ASIM_0000622601-mRNA-1"/>
    <property type="gene ID" value="ASIM_0000622601"/>
</dbReference>
<dbReference type="SMART" id="SM00093">
    <property type="entry name" value="SERPIN"/>
    <property type="match status" value="1"/>
</dbReference>
<dbReference type="Pfam" id="PF00079">
    <property type="entry name" value="Serpin"/>
    <property type="match status" value="1"/>
</dbReference>
<dbReference type="OrthoDB" id="9518664at2759"/>
<evidence type="ECO:0000313" key="5">
    <source>
        <dbReference type="Proteomes" id="UP000267096"/>
    </source>
</evidence>
<dbReference type="InterPro" id="IPR042178">
    <property type="entry name" value="Serpin_sf_1"/>
</dbReference>
<gene>
    <name evidence="4" type="ORF">ASIM_LOCUS6008</name>
</gene>
<evidence type="ECO:0000256" key="1">
    <source>
        <dbReference type="ARBA" id="ARBA00009500"/>
    </source>
</evidence>
<feature type="domain" description="Serpin" evidence="3">
    <location>
        <begin position="2"/>
        <end position="164"/>
    </location>
</feature>
<dbReference type="InterPro" id="IPR036186">
    <property type="entry name" value="Serpin_sf"/>
</dbReference>
<dbReference type="AlphaFoldDB" id="A0A0M3JF26"/>
<dbReference type="GO" id="GO:0004867">
    <property type="term" value="F:serine-type endopeptidase inhibitor activity"/>
    <property type="evidence" value="ECO:0007669"/>
    <property type="project" value="InterPro"/>
</dbReference>
<protein>
    <submittedName>
        <fullName evidence="6">SERPIN domain-containing protein</fullName>
    </submittedName>
</protein>
<comment type="similarity">
    <text evidence="1 2">Belongs to the serpin family.</text>
</comment>